<accession>A0AAJ0GIT1</accession>
<dbReference type="CDD" id="cd09917">
    <property type="entry name" value="F-box_SF"/>
    <property type="match status" value="1"/>
</dbReference>
<dbReference type="Proteomes" id="UP001271007">
    <property type="component" value="Unassembled WGS sequence"/>
</dbReference>
<dbReference type="AlphaFoldDB" id="A0AAJ0GIT1"/>
<evidence type="ECO:0000313" key="2">
    <source>
        <dbReference type="EMBL" id="KAK3058359.1"/>
    </source>
</evidence>
<dbReference type="EMBL" id="JAWDJX010000002">
    <property type="protein sequence ID" value="KAK3058359.1"/>
    <property type="molecule type" value="Genomic_DNA"/>
</dbReference>
<dbReference type="Pfam" id="PF00646">
    <property type="entry name" value="F-box"/>
    <property type="match status" value="1"/>
</dbReference>
<protein>
    <recommendedName>
        <fullName evidence="1">F-box domain-containing protein</fullName>
    </recommendedName>
</protein>
<comment type="caution">
    <text evidence="2">The sequence shown here is derived from an EMBL/GenBank/DDBJ whole genome shotgun (WGS) entry which is preliminary data.</text>
</comment>
<feature type="domain" description="F-box" evidence="1">
    <location>
        <begin position="90"/>
        <end position="122"/>
    </location>
</feature>
<gene>
    <name evidence="2" type="ORF">LTR09_001437</name>
</gene>
<reference evidence="2" key="1">
    <citation type="submission" date="2023-04" db="EMBL/GenBank/DDBJ databases">
        <title>Black Yeasts Isolated from many extreme environments.</title>
        <authorList>
            <person name="Coleine C."/>
            <person name="Stajich J.E."/>
            <person name="Selbmann L."/>
        </authorList>
    </citation>
    <scope>NUCLEOTIDE SEQUENCE</scope>
    <source>
        <strain evidence="2">CCFEE 5312</strain>
    </source>
</reference>
<keyword evidence="3" id="KW-1185">Reference proteome</keyword>
<evidence type="ECO:0000313" key="3">
    <source>
        <dbReference type="Proteomes" id="UP001271007"/>
    </source>
</evidence>
<organism evidence="2 3">
    <name type="scientific">Extremus antarcticus</name>
    <dbReference type="NCBI Taxonomy" id="702011"/>
    <lineage>
        <taxon>Eukaryota</taxon>
        <taxon>Fungi</taxon>
        <taxon>Dikarya</taxon>
        <taxon>Ascomycota</taxon>
        <taxon>Pezizomycotina</taxon>
        <taxon>Dothideomycetes</taxon>
        <taxon>Dothideomycetidae</taxon>
        <taxon>Mycosphaerellales</taxon>
        <taxon>Extremaceae</taxon>
        <taxon>Extremus</taxon>
    </lineage>
</organism>
<proteinExistence type="predicted"/>
<dbReference type="InterPro" id="IPR036047">
    <property type="entry name" value="F-box-like_dom_sf"/>
</dbReference>
<sequence length="323" mass="36153">MSTSEQESDEDGILQPGHRRCLFSSLTNPRARQPTSVRLSRSNRQLAFATSSHRLVLSIGTGYPQSEISSTDTHITVAASESSRVFNTTELLEQILLNLPREDAARLQRVSTQWHDTVTGSPKLRVALHLSSLPVARSQAGWTLEKWQRFKVKTNATAAECYDCIASNAARNIATLNTIHLPLRQVSTYIFECSLDIVRERFAQDLRVPVCQLLIQPPQVRVEACIPYARIDVPLSAVEHFKAACEKSRRSWFHWREGYSSPGGPVALLFIDGIDLENLTGVTVSDLIHGLQPIINGCDKMPDAGSVKWTVRLHLRIPEQRHD</sequence>
<evidence type="ECO:0000259" key="1">
    <source>
        <dbReference type="Pfam" id="PF00646"/>
    </source>
</evidence>
<dbReference type="InterPro" id="IPR001810">
    <property type="entry name" value="F-box_dom"/>
</dbReference>
<dbReference type="SUPFAM" id="SSF81383">
    <property type="entry name" value="F-box domain"/>
    <property type="match status" value="1"/>
</dbReference>
<name>A0AAJ0GIT1_9PEZI</name>